<keyword evidence="2" id="KW-1185">Reference proteome</keyword>
<evidence type="ECO:0000313" key="2">
    <source>
        <dbReference type="Proteomes" id="UP001320148"/>
    </source>
</evidence>
<reference evidence="1 2" key="1">
    <citation type="submission" date="2021-02" db="EMBL/GenBank/DDBJ databases">
        <title>Complete genome of Desulfoluna sp. strain ASN36.</title>
        <authorList>
            <person name="Takahashi A."/>
            <person name="Kojima H."/>
            <person name="Fukui M."/>
        </authorList>
    </citation>
    <scope>NUCLEOTIDE SEQUENCE [LARGE SCALE GENOMIC DNA]</scope>
    <source>
        <strain evidence="1 2">ASN36</strain>
    </source>
</reference>
<evidence type="ECO:0000313" key="1">
    <source>
        <dbReference type="EMBL" id="BCS95045.1"/>
    </source>
</evidence>
<sequence length="84" mass="9660">MRRNISVLWWEDGRSRGEPKYLSGLGFPGIIARNTFCAKKMYVHIPSGAQGVYDEQHVAKTEMIFTSWRERFIFPGLEIAGQLL</sequence>
<protein>
    <submittedName>
        <fullName evidence="1">Uncharacterized protein</fullName>
    </submittedName>
</protein>
<accession>A0ABN6F193</accession>
<dbReference type="EMBL" id="AP024488">
    <property type="protein sequence ID" value="BCS95045.1"/>
    <property type="molecule type" value="Genomic_DNA"/>
</dbReference>
<name>A0ABN6F193_9BACT</name>
<organism evidence="1 2">
    <name type="scientific">Desulfoluna limicola</name>
    <dbReference type="NCBI Taxonomy" id="2810562"/>
    <lineage>
        <taxon>Bacteria</taxon>
        <taxon>Pseudomonadati</taxon>
        <taxon>Thermodesulfobacteriota</taxon>
        <taxon>Desulfobacteria</taxon>
        <taxon>Desulfobacterales</taxon>
        <taxon>Desulfolunaceae</taxon>
        <taxon>Desulfoluna</taxon>
    </lineage>
</organism>
<proteinExistence type="predicted"/>
<gene>
    <name evidence="1" type="ORF">DSLASN_06770</name>
</gene>
<dbReference type="Proteomes" id="UP001320148">
    <property type="component" value="Chromosome"/>
</dbReference>